<dbReference type="AlphaFoldDB" id="A0A4P9ZEY9"/>
<gene>
    <name evidence="1" type="ORF">METBISCDRAFT_26517</name>
</gene>
<accession>A0A4P9ZEY9</accession>
<protein>
    <submittedName>
        <fullName evidence="1">Uncharacterized protein</fullName>
    </submittedName>
</protein>
<sequence>MSSGLDVDGDDTMSAETRKILNDSISLFIDVFINYQPLATRIMKIENVREDFLFAKIINDKLKDDFFKPMNGDLGNDDDDDNEIDWVDEDMDEDLKYLKVLKYLKYKTNVLYEKALSALKPPMCVVESVPGAPMIKLEPADGLQPPMHHVPYASLLSPLVFPQMSHGMFPMSGMGSIIGMGGMDEEKRKTSGADDLLQMRNNYSGWHAGP</sequence>
<proteinExistence type="predicted"/>
<keyword evidence="2" id="KW-1185">Reference proteome</keyword>
<dbReference type="Proteomes" id="UP000268321">
    <property type="component" value="Unassembled WGS sequence"/>
</dbReference>
<reference evidence="2" key="1">
    <citation type="journal article" date="2018" name="Nat. Microbiol.">
        <title>Leveraging single-cell genomics to expand the fungal tree of life.</title>
        <authorList>
            <person name="Ahrendt S.R."/>
            <person name="Quandt C.A."/>
            <person name="Ciobanu D."/>
            <person name="Clum A."/>
            <person name="Salamov A."/>
            <person name="Andreopoulos B."/>
            <person name="Cheng J.F."/>
            <person name="Woyke T."/>
            <person name="Pelin A."/>
            <person name="Henrissat B."/>
            <person name="Reynolds N.K."/>
            <person name="Benny G.L."/>
            <person name="Smith M.E."/>
            <person name="James T.Y."/>
            <person name="Grigoriev I.V."/>
        </authorList>
    </citation>
    <scope>NUCLEOTIDE SEQUENCE [LARGE SCALE GENOMIC DNA]</scope>
    <source>
        <strain evidence="2">Baker2002</strain>
    </source>
</reference>
<evidence type="ECO:0000313" key="1">
    <source>
        <dbReference type="EMBL" id="RKP31574.1"/>
    </source>
</evidence>
<dbReference type="EMBL" id="ML004440">
    <property type="protein sequence ID" value="RKP31574.1"/>
    <property type="molecule type" value="Genomic_DNA"/>
</dbReference>
<organism evidence="1 2">
    <name type="scientific">Metschnikowia bicuspidata</name>
    <dbReference type="NCBI Taxonomy" id="27322"/>
    <lineage>
        <taxon>Eukaryota</taxon>
        <taxon>Fungi</taxon>
        <taxon>Dikarya</taxon>
        <taxon>Ascomycota</taxon>
        <taxon>Saccharomycotina</taxon>
        <taxon>Pichiomycetes</taxon>
        <taxon>Metschnikowiaceae</taxon>
        <taxon>Metschnikowia</taxon>
    </lineage>
</organism>
<name>A0A4P9ZEY9_9ASCO</name>
<evidence type="ECO:0000313" key="2">
    <source>
        <dbReference type="Proteomes" id="UP000268321"/>
    </source>
</evidence>